<dbReference type="Proteomes" id="UP000481643">
    <property type="component" value="Unassembled WGS sequence"/>
</dbReference>
<proteinExistence type="predicted"/>
<name>A0A6N6QR49_9HYPH</name>
<protein>
    <submittedName>
        <fullName evidence="1">Uncharacterized protein</fullName>
    </submittedName>
</protein>
<evidence type="ECO:0000313" key="1">
    <source>
        <dbReference type="EMBL" id="KAB2685990.1"/>
    </source>
</evidence>
<gene>
    <name evidence="1" type="ORF">F9L08_11700</name>
</gene>
<sequence length="72" mass="8684">MRKDFSLHLTLEIRAGRRSCQKELRRLLRLMGHSISTKWLNLLALTHFPTQNRFALLLEMLWQNHHDTVFKD</sequence>
<comment type="caution">
    <text evidence="1">The sequence shown here is derived from an EMBL/GenBank/DDBJ whole genome shotgun (WGS) entry which is preliminary data.</text>
</comment>
<reference evidence="1 2" key="1">
    <citation type="submission" date="2019-09" db="EMBL/GenBank/DDBJ databases">
        <title>Taxonomic organization of the family Brucellaceae based on a phylogenomic approach.</title>
        <authorList>
            <person name="Leclercq S."/>
            <person name="Cloeckaert A."/>
            <person name="Zygmunt M.S."/>
        </authorList>
    </citation>
    <scope>NUCLEOTIDE SEQUENCE [LARGE SCALE GENOMIC DNA]</scope>
    <source>
        <strain evidence="1 2">WS1830</strain>
    </source>
</reference>
<organism evidence="1 2">
    <name type="scientific">Brucella tritici</name>
    <dbReference type="NCBI Taxonomy" id="94626"/>
    <lineage>
        <taxon>Bacteria</taxon>
        <taxon>Pseudomonadati</taxon>
        <taxon>Pseudomonadota</taxon>
        <taxon>Alphaproteobacteria</taxon>
        <taxon>Hyphomicrobiales</taxon>
        <taxon>Brucellaceae</taxon>
        <taxon>Brucella/Ochrobactrum group</taxon>
        <taxon>Brucella</taxon>
    </lineage>
</organism>
<dbReference type="EMBL" id="WBVX01000010">
    <property type="protein sequence ID" value="KAB2685990.1"/>
    <property type="molecule type" value="Genomic_DNA"/>
</dbReference>
<dbReference type="AlphaFoldDB" id="A0A6N6QR49"/>
<accession>A0A6N6QR49</accession>
<evidence type="ECO:0000313" key="2">
    <source>
        <dbReference type="Proteomes" id="UP000481643"/>
    </source>
</evidence>